<keyword evidence="2" id="KW-1185">Reference proteome</keyword>
<sequence length="50" mass="5868">MPMTSCIFVPLLLRPQFLQVLLLIFLHSNLLSPIFPFLIILEQYFLAIYS</sequence>
<dbReference type="Proteomes" id="UP001497535">
    <property type="component" value="Unassembled WGS sequence"/>
</dbReference>
<reference evidence="1" key="1">
    <citation type="submission" date="2023-11" db="EMBL/GenBank/DDBJ databases">
        <authorList>
            <person name="Poullet M."/>
        </authorList>
    </citation>
    <scope>NUCLEOTIDE SEQUENCE</scope>
    <source>
        <strain evidence="1">E1834</strain>
    </source>
</reference>
<dbReference type="EMBL" id="CAVMJV010000006">
    <property type="protein sequence ID" value="CAK5032272.1"/>
    <property type="molecule type" value="Genomic_DNA"/>
</dbReference>
<comment type="caution">
    <text evidence="1">The sequence shown here is derived from an EMBL/GenBank/DDBJ whole genome shotgun (WGS) entry which is preliminary data.</text>
</comment>
<gene>
    <name evidence="1" type="ORF">MENTE1834_LOCUS7774</name>
</gene>
<accession>A0ACB0Y5T2</accession>
<evidence type="ECO:0000313" key="1">
    <source>
        <dbReference type="EMBL" id="CAK5032272.1"/>
    </source>
</evidence>
<protein>
    <submittedName>
        <fullName evidence="1">Uncharacterized protein</fullName>
    </submittedName>
</protein>
<evidence type="ECO:0000313" key="2">
    <source>
        <dbReference type="Proteomes" id="UP001497535"/>
    </source>
</evidence>
<name>A0ACB0Y5T2_MELEN</name>
<organism evidence="1 2">
    <name type="scientific">Meloidogyne enterolobii</name>
    <name type="common">Root-knot nematode worm</name>
    <name type="synonym">Meloidogyne mayaguensis</name>
    <dbReference type="NCBI Taxonomy" id="390850"/>
    <lineage>
        <taxon>Eukaryota</taxon>
        <taxon>Metazoa</taxon>
        <taxon>Ecdysozoa</taxon>
        <taxon>Nematoda</taxon>
        <taxon>Chromadorea</taxon>
        <taxon>Rhabditida</taxon>
        <taxon>Tylenchina</taxon>
        <taxon>Tylenchomorpha</taxon>
        <taxon>Tylenchoidea</taxon>
        <taxon>Meloidogynidae</taxon>
        <taxon>Meloidogyninae</taxon>
        <taxon>Meloidogyne</taxon>
    </lineage>
</organism>
<proteinExistence type="predicted"/>